<keyword evidence="1" id="KW-0175">Coiled coil</keyword>
<name>A0AAU7DEU7_9BACT</name>
<keyword evidence="3" id="KW-1133">Transmembrane helix</keyword>
<feature type="transmembrane region" description="Helical" evidence="3">
    <location>
        <begin position="438"/>
        <end position="460"/>
    </location>
</feature>
<evidence type="ECO:0000259" key="4">
    <source>
        <dbReference type="Pfam" id="PF02563"/>
    </source>
</evidence>
<gene>
    <name evidence="6" type="ORF">P8935_16675</name>
</gene>
<feature type="transmembrane region" description="Helical" evidence="3">
    <location>
        <begin position="28"/>
        <end position="51"/>
    </location>
</feature>
<dbReference type="Gene3D" id="3.10.560.10">
    <property type="entry name" value="Outer membrane lipoprotein wza domain like"/>
    <property type="match status" value="2"/>
</dbReference>
<evidence type="ECO:0000259" key="5">
    <source>
        <dbReference type="Pfam" id="PF10531"/>
    </source>
</evidence>
<feature type="transmembrane region" description="Helical" evidence="3">
    <location>
        <begin position="467"/>
        <end position="484"/>
    </location>
</feature>
<dbReference type="GO" id="GO:0004713">
    <property type="term" value="F:protein tyrosine kinase activity"/>
    <property type="evidence" value="ECO:0007669"/>
    <property type="project" value="TreeGrafter"/>
</dbReference>
<feature type="coiled-coil region" evidence="1">
    <location>
        <begin position="298"/>
        <end position="346"/>
    </location>
</feature>
<dbReference type="InterPro" id="IPR050445">
    <property type="entry name" value="Bact_polysacc_biosynth/exp"/>
</dbReference>
<feature type="domain" description="Soluble ligand binding" evidence="5">
    <location>
        <begin position="709"/>
        <end position="758"/>
    </location>
</feature>
<dbReference type="GO" id="GO:0005886">
    <property type="term" value="C:plasma membrane"/>
    <property type="evidence" value="ECO:0007669"/>
    <property type="project" value="TreeGrafter"/>
</dbReference>
<dbReference type="Pfam" id="PF02563">
    <property type="entry name" value="Poly_export"/>
    <property type="match status" value="1"/>
</dbReference>
<feature type="region of interest" description="Disordered" evidence="2">
    <location>
        <begin position="488"/>
        <end position="523"/>
    </location>
</feature>
<dbReference type="RefSeq" id="WP_348261426.1">
    <property type="nucleotide sequence ID" value="NZ_CP121196.1"/>
</dbReference>
<feature type="compositionally biased region" description="Polar residues" evidence="2">
    <location>
        <begin position="504"/>
        <end position="514"/>
    </location>
</feature>
<evidence type="ECO:0000256" key="2">
    <source>
        <dbReference type="SAM" id="MobiDB-lite"/>
    </source>
</evidence>
<dbReference type="InterPro" id="IPR019554">
    <property type="entry name" value="Soluble_ligand-bd"/>
</dbReference>
<protein>
    <submittedName>
        <fullName evidence="6">SLBB domain-containing protein</fullName>
    </submittedName>
</protein>
<dbReference type="InterPro" id="IPR003715">
    <property type="entry name" value="Poly_export_N"/>
</dbReference>
<evidence type="ECO:0000256" key="1">
    <source>
        <dbReference type="SAM" id="Coils"/>
    </source>
</evidence>
<dbReference type="Pfam" id="PF10531">
    <property type="entry name" value="SLBB"/>
    <property type="match status" value="2"/>
</dbReference>
<dbReference type="PANTHER" id="PTHR32309:SF13">
    <property type="entry name" value="FERRIC ENTEROBACTIN TRANSPORT PROTEIN FEPE"/>
    <property type="match status" value="1"/>
</dbReference>
<evidence type="ECO:0000256" key="3">
    <source>
        <dbReference type="SAM" id="Phobius"/>
    </source>
</evidence>
<feature type="domain" description="Polysaccharide export protein N-terminal" evidence="4">
    <location>
        <begin position="546"/>
        <end position="618"/>
    </location>
</feature>
<sequence>MSQSRASRQPSSTSIHELWLTIRRHRKMFALIVGSSLVACLIYCMVASNVYEATARVALRGSTLSVLTHEPATSGSFASGQVQLETLASVFRSDQLGWDVISRLKLYAVPEFNNSFKRKYPSFNATQPDPEARAFLLDEFQRKLTVQTIPRTLVLQIRFRSQDAALSAAVVNALIEAFCRQDENARKQATQDATTWLTTQLVALKTRTDDDDRKLTDFQRQHGMLNIPETLANGQRTDVEHAAQLGEIDVLSRELVTATTDRIVSEAEYRSAVAGDPELVLASNPRLQATGNFMSALLVQLRTRRSDLEQEQAQLRIEHGPNFPRVVEIRSQIEDLDSQIKAEDAKLLERFRSSWRTASDREQLVRKSLRDATDTGLKMNEAALKYAVMRQEANANHDMYVRVSQQMEEAGLAAGSQGSEISIIDYARQPVEAYSPDLLVDMAITLFVSLWMALAVVLLSESLSLRIAQAAVLILLVAITVGMSRAQAPTPSTSGLPTGVARIPQSTETRSQPNAKDAPSVWESPQGTTLAGVLPGANAPSTVPMAALIAPGDLLEVSEAHSPDMRGSVRVSETGTVTLTLAGDVEVGGMGETTAAHAIERALIDRGMLLHPQVTVLVRAYAGQDVSILGEVARPGIYTYTVHHCLLDLISMASGLTANAGRLVTIAHRNEPKTFLPVVLDPTGGDTSTNHNPELLPGDTVQVSRAGLVYVVGDVVRPGGFPVDPVQTTTVVQALSLAWGPAQNAALTKGMLIREQQGSRTITTLNLKRMLRGLDPDIPIRDRDILFVPDSMAKNLLNRTIESAIQSAVGVSIYAGMVYSQRF</sequence>
<dbReference type="AlphaFoldDB" id="A0AAU7DEU7"/>
<keyword evidence="3" id="KW-0812">Transmembrane</keyword>
<feature type="domain" description="Soluble ligand binding" evidence="5">
    <location>
        <begin position="626"/>
        <end position="661"/>
    </location>
</feature>
<accession>A0AAU7DEU7</accession>
<dbReference type="EMBL" id="CP121196">
    <property type="protein sequence ID" value="XBH16199.1"/>
    <property type="molecule type" value="Genomic_DNA"/>
</dbReference>
<proteinExistence type="predicted"/>
<dbReference type="PANTHER" id="PTHR32309">
    <property type="entry name" value="TYROSINE-PROTEIN KINASE"/>
    <property type="match status" value="1"/>
</dbReference>
<evidence type="ECO:0000313" key="6">
    <source>
        <dbReference type="EMBL" id="XBH16199.1"/>
    </source>
</evidence>
<reference evidence="6" key="1">
    <citation type="submission" date="2023-03" db="EMBL/GenBank/DDBJ databases">
        <title>Edaphobacter sp.</title>
        <authorList>
            <person name="Huber K.J."/>
            <person name="Papendorf J."/>
            <person name="Pilke C."/>
            <person name="Bunk B."/>
            <person name="Sproeer C."/>
            <person name="Pester M."/>
        </authorList>
    </citation>
    <scope>NUCLEOTIDE SEQUENCE</scope>
    <source>
        <strain evidence="6">DSM 110680</strain>
    </source>
</reference>
<keyword evidence="3" id="KW-0472">Membrane</keyword>
<organism evidence="6">
    <name type="scientific">Telmatobacter sp. DSM 110680</name>
    <dbReference type="NCBI Taxonomy" id="3036704"/>
    <lineage>
        <taxon>Bacteria</taxon>
        <taxon>Pseudomonadati</taxon>
        <taxon>Acidobacteriota</taxon>
        <taxon>Terriglobia</taxon>
        <taxon>Terriglobales</taxon>
        <taxon>Acidobacteriaceae</taxon>
        <taxon>Telmatobacter</taxon>
    </lineage>
</organism>